<reference evidence="10 11" key="1">
    <citation type="submission" date="2022-10" db="EMBL/GenBank/DDBJ databases">
        <title>Pararhodobacter sp. nov., isolated from marine algae.</title>
        <authorList>
            <person name="Choi B.J."/>
            <person name="Kim J.M."/>
            <person name="Lee J.K."/>
            <person name="Choi D.G."/>
            <person name="Jeon C.O."/>
        </authorList>
    </citation>
    <scope>NUCLEOTIDE SEQUENCE [LARGE SCALE GENOMIC DNA]</scope>
    <source>
        <strain evidence="10 11">ZQ420</strain>
    </source>
</reference>
<feature type="transmembrane region" description="Helical" evidence="9">
    <location>
        <begin position="7"/>
        <end position="29"/>
    </location>
</feature>
<comment type="subcellular location">
    <subcellularLocation>
        <location evidence="1">Cell membrane</location>
        <topology evidence="1">Multi-pass membrane protein</topology>
    </subcellularLocation>
</comment>
<dbReference type="PANTHER" id="PTHR11795">
    <property type="entry name" value="BRANCHED-CHAIN AMINO ACID TRANSPORT SYSTEM PERMEASE PROTEIN LIVH"/>
    <property type="match status" value="1"/>
</dbReference>
<feature type="transmembrane region" description="Helical" evidence="9">
    <location>
        <begin position="239"/>
        <end position="257"/>
    </location>
</feature>
<feature type="transmembrane region" description="Helical" evidence="9">
    <location>
        <begin position="49"/>
        <end position="73"/>
    </location>
</feature>
<proteinExistence type="inferred from homology"/>
<evidence type="ECO:0000313" key="11">
    <source>
        <dbReference type="Proteomes" id="UP001208938"/>
    </source>
</evidence>
<dbReference type="RefSeq" id="WP_264506462.1">
    <property type="nucleotide sequence ID" value="NZ_JAPDFL010000001.1"/>
</dbReference>
<keyword evidence="11" id="KW-1185">Reference proteome</keyword>
<evidence type="ECO:0000256" key="6">
    <source>
        <dbReference type="ARBA" id="ARBA00022989"/>
    </source>
</evidence>
<feature type="transmembrane region" description="Helical" evidence="9">
    <location>
        <begin position="185"/>
        <end position="209"/>
    </location>
</feature>
<keyword evidence="2" id="KW-0813">Transport</keyword>
<feature type="transmembrane region" description="Helical" evidence="9">
    <location>
        <begin position="134"/>
        <end position="157"/>
    </location>
</feature>
<accession>A0ABT3H145</accession>
<feature type="transmembrane region" description="Helical" evidence="9">
    <location>
        <begin position="263"/>
        <end position="282"/>
    </location>
</feature>
<comment type="similarity">
    <text evidence="8">Belongs to the binding-protein-dependent transport system permease family. LivHM subfamily.</text>
</comment>
<keyword evidence="7 9" id="KW-0472">Membrane</keyword>
<evidence type="ECO:0000256" key="7">
    <source>
        <dbReference type="ARBA" id="ARBA00023136"/>
    </source>
</evidence>
<evidence type="ECO:0000256" key="3">
    <source>
        <dbReference type="ARBA" id="ARBA00022475"/>
    </source>
</evidence>
<evidence type="ECO:0000256" key="1">
    <source>
        <dbReference type="ARBA" id="ARBA00004651"/>
    </source>
</evidence>
<keyword evidence="6 9" id="KW-1133">Transmembrane helix</keyword>
<evidence type="ECO:0000313" key="10">
    <source>
        <dbReference type="EMBL" id="MCW1933569.1"/>
    </source>
</evidence>
<evidence type="ECO:0000256" key="5">
    <source>
        <dbReference type="ARBA" id="ARBA00022970"/>
    </source>
</evidence>
<evidence type="ECO:0000256" key="8">
    <source>
        <dbReference type="ARBA" id="ARBA00037998"/>
    </source>
</evidence>
<keyword evidence="5" id="KW-0029">Amino-acid transport</keyword>
<dbReference type="EMBL" id="JAPDFL010000001">
    <property type="protein sequence ID" value="MCW1933569.1"/>
    <property type="molecule type" value="Genomic_DNA"/>
</dbReference>
<dbReference type="InterPro" id="IPR052157">
    <property type="entry name" value="BCAA_transport_permease"/>
</dbReference>
<evidence type="ECO:0000256" key="2">
    <source>
        <dbReference type="ARBA" id="ARBA00022448"/>
    </source>
</evidence>
<feature type="transmembrane region" description="Helical" evidence="9">
    <location>
        <begin position="94"/>
        <end position="114"/>
    </location>
</feature>
<dbReference type="InterPro" id="IPR001851">
    <property type="entry name" value="ABC_transp_permease"/>
</dbReference>
<organism evidence="10 11">
    <name type="scientific">Pararhodobacter zhoushanensis</name>
    <dbReference type="NCBI Taxonomy" id="2479545"/>
    <lineage>
        <taxon>Bacteria</taxon>
        <taxon>Pseudomonadati</taxon>
        <taxon>Pseudomonadota</taxon>
        <taxon>Alphaproteobacteria</taxon>
        <taxon>Rhodobacterales</taxon>
        <taxon>Paracoccaceae</taxon>
        <taxon>Pararhodobacter</taxon>
    </lineage>
</organism>
<dbReference type="Pfam" id="PF02653">
    <property type="entry name" value="BPD_transp_2"/>
    <property type="match status" value="1"/>
</dbReference>
<keyword evidence="3" id="KW-1003">Cell membrane</keyword>
<keyword evidence="4 9" id="KW-0812">Transmembrane</keyword>
<dbReference type="CDD" id="cd06582">
    <property type="entry name" value="TM_PBP1_LivH_like"/>
    <property type="match status" value="1"/>
</dbReference>
<evidence type="ECO:0000256" key="9">
    <source>
        <dbReference type="SAM" id="Phobius"/>
    </source>
</evidence>
<protein>
    <submittedName>
        <fullName evidence="10">Branched-chain amino acid ABC transporter permease</fullName>
    </submittedName>
</protein>
<evidence type="ECO:0000256" key="4">
    <source>
        <dbReference type="ARBA" id="ARBA00022692"/>
    </source>
</evidence>
<name>A0ABT3H145_9RHOB</name>
<dbReference type="Proteomes" id="UP001208938">
    <property type="component" value="Unassembled WGS sequence"/>
</dbReference>
<sequence>MQQVIQLTLSGIAIGSIYACLAVALVLIYKTTRHVNFAQGEMATFSAYVALFAVGLGLPLWLAAVGAVLFAFVSGMVIERVVIRRFHNASATTFVVACIALFIGINSLSGWIFGHDLKAFPSIFGAGSSSVVPFLSAHEVGSILTVVVIAGLLYMFLSHTSLGLAMRATADNPVSARLSGVPVDWLLTLGWGIAAAVGAVAALLVAPIVFLDPNMMIGVLIYAFAAALLGGLDSPWGAIVGGIVIGVIENLAGAYVVGNDMKLSLALLIIVAVLMLMPQGLLGRKTATRV</sequence>
<gene>
    <name evidence="10" type="ORF">OKW52_15220</name>
</gene>
<dbReference type="PANTHER" id="PTHR11795:SF451">
    <property type="entry name" value="ABC TRANSPORTER PERMEASE PROTEIN"/>
    <property type="match status" value="1"/>
</dbReference>
<comment type="caution">
    <text evidence="10">The sequence shown here is derived from an EMBL/GenBank/DDBJ whole genome shotgun (WGS) entry which is preliminary data.</text>
</comment>